<dbReference type="RefSeq" id="WP_183376408.1">
    <property type="nucleotide sequence ID" value="NZ_CBCSFZ010000025.1"/>
</dbReference>
<keyword evidence="4" id="KW-1185">Reference proteome</keyword>
<feature type="domain" description="VanZ-like" evidence="2">
    <location>
        <begin position="41"/>
        <end position="118"/>
    </location>
</feature>
<dbReference type="PANTHER" id="PTHR28008:SF1">
    <property type="entry name" value="DOMAIN PROTEIN, PUTATIVE (AFU_ORTHOLOGUE AFUA_3G10980)-RELATED"/>
    <property type="match status" value="1"/>
</dbReference>
<evidence type="ECO:0000259" key="2">
    <source>
        <dbReference type="Pfam" id="PF04892"/>
    </source>
</evidence>
<evidence type="ECO:0000256" key="1">
    <source>
        <dbReference type="SAM" id="Phobius"/>
    </source>
</evidence>
<keyword evidence="1" id="KW-0472">Membrane</keyword>
<dbReference type="EMBL" id="JACHWP010000004">
    <property type="protein sequence ID" value="MBB3023315.1"/>
    <property type="molecule type" value="Genomic_DNA"/>
</dbReference>
<keyword evidence="1" id="KW-0812">Transmembrane</keyword>
<dbReference type="InterPro" id="IPR006976">
    <property type="entry name" value="VanZ-like"/>
</dbReference>
<sequence length="134" mass="14153">MPAAHRLIAARVLLVAVVLLLNSTFYWPKLTPEAEAAGALIPHADKLVHTGIFALTVWTVLHLLAPRPAAGFAVAAIGAHAFVIEAVQSLMPLRSFDLADIVADLVGVAAGAAVWALLRRRGAAGRRVPERTGR</sequence>
<dbReference type="PANTHER" id="PTHR28008">
    <property type="entry name" value="DOMAIN PROTEIN, PUTATIVE (AFU_ORTHOLOGUE AFUA_3G10980)-RELATED"/>
    <property type="match status" value="1"/>
</dbReference>
<organism evidence="3 4">
    <name type="scientific">Helcobacillus massiliensis</name>
    <dbReference type="NCBI Taxonomy" id="521392"/>
    <lineage>
        <taxon>Bacteria</taxon>
        <taxon>Bacillati</taxon>
        <taxon>Actinomycetota</taxon>
        <taxon>Actinomycetes</taxon>
        <taxon>Micrococcales</taxon>
        <taxon>Dermabacteraceae</taxon>
        <taxon>Helcobacillus</taxon>
    </lineage>
</organism>
<dbReference type="AlphaFoldDB" id="A0A839QUA2"/>
<feature type="transmembrane region" description="Helical" evidence="1">
    <location>
        <begin position="72"/>
        <end position="92"/>
    </location>
</feature>
<reference evidence="3 4" key="1">
    <citation type="submission" date="2020-08" db="EMBL/GenBank/DDBJ databases">
        <title>Sequencing the genomes of 1000 actinobacteria strains.</title>
        <authorList>
            <person name="Klenk H.-P."/>
        </authorList>
    </citation>
    <scope>NUCLEOTIDE SEQUENCE [LARGE SCALE GENOMIC DNA]</scope>
    <source>
        <strain evidence="3 4">DSM 23040</strain>
    </source>
</reference>
<comment type="caution">
    <text evidence="3">The sequence shown here is derived from an EMBL/GenBank/DDBJ whole genome shotgun (WGS) entry which is preliminary data.</text>
</comment>
<evidence type="ECO:0000313" key="4">
    <source>
        <dbReference type="Proteomes" id="UP000568050"/>
    </source>
</evidence>
<gene>
    <name evidence="3" type="ORF">FHX50_001607</name>
</gene>
<dbReference type="Pfam" id="PF04892">
    <property type="entry name" value="VanZ"/>
    <property type="match status" value="1"/>
</dbReference>
<name>A0A839QUA2_9MICO</name>
<feature type="transmembrane region" description="Helical" evidence="1">
    <location>
        <begin position="47"/>
        <end position="65"/>
    </location>
</feature>
<keyword evidence="1" id="KW-1133">Transmembrane helix</keyword>
<proteinExistence type="predicted"/>
<feature type="transmembrane region" description="Helical" evidence="1">
    <location>
        <begin position="98"/>
        <end position="118"/>
    </location>
</feature>
<evidence type="ECO:0000313" key="3">
    <source>
        <dbReference type="EMBL" id="MBB3023315.1"/>
    </source>
</evidence>
<accession>A0A839QUA2</accession>
<dbReference type="Proteomes" id="UP000568050">
    <property type="component" value="Unassembled WGS sequence"/>
</dbReference>
<feature type="transmembrane region" description="Helical" evidence="1">
    <location>
        <begin position="7"/>
        <end position="27"/>
    </location>
</feature>
<protein>
    <submittedName>
        <fullName evidence="3">VanZ family protein</fullName>
    </submittedName>
</protein>